<organism evidence="2 3">
    <name type="scientific">Volvox africanus</name>
    <dbReference type="NCBI Taxonomy" id="51714"/>
    <lineage>
        <taxon>Eukaryota</taxon>
        <taxon>Viridiplantae</taxon>
        <taxon>Chlorophyta</taxon>
        <taxon>core chlorophytes</taxon>
        <taxon>Chlorophyceae</taxon>
        <taxon>CS clade</taxon>
        <taxon>Chlamydomonadales</taxon>
        <taxon>Volvocaceae</taxon>
        <taxon>Volvox</taxon>
    </lineage>
</organism>
<feature type="non-terminal residue" evidence="2">
    <location>
        <position position="202"/>
    </location>
</feature>
<proteinExistence type="predicted"/>
<evidence type="ECO:0000256" key="1">
    <source>
        <dbReference type="SAM" id="MobiDB-lite"/>
    </source>
</evidence>
<name>A0A8J4FAL0_9CHLO</name>
<feature type="region of interest" description="Disordered" evidence="1">
    <location>
        <begin position="1"/>
        <end position="23"/>
    </location>
</feature>
<evidence type="ECO:0000313" key="3">
    <source>
        <dbReference type="Proteomes" id="UP000747399"/>
    </source>
</evidence>
<feature type="non-terminal residue" evidence="2">
    <location>
        <position position="1"/>
    </location>
</feature>
<gene>
    <name evidence="2" type="ORF">Vafri_17734</name>
</gene>
<feature type="compositionally biased region" description="Low complexity" evidence="1">
    <location>
        <begin position="1"/>
        <end position="19"/>
    </location>
</feature>
<evidence type="ECO:0000313" key="2">
    <source>
        <dbReference type="EMBL" id="GIL63867.1"/>
    </source>
</evidence>
<accession>A0A8J4FAL0</accession>
<sequence>PTGPATAPSAAPTASGKSGELVGQDGVSGAAAAGEISADVSRTDAVTANIGSRIPAAAAAAAAATTAFQETSGSFLEPPTPTSAPLVLPSLSLLAAVGTLNQLRTLTLQPVRNMLGVLCMLAGHPALRVLRLLDVEEDGAHAAERPLLPRLRTLMLALGFDPWVSGGVSEATGGSVAAKGRCMPVELAAGGGPARGCIRDIG</sequence>
<dbReference type="Proteomes" id="UP000747399">
    <property type="component" value="Unassembled WGS sequence"/>
</dbReference>
<dbReference type="EMBL" id="BNCO01000061">
    <property type="protein sequence ID" value="GIL63867.1"/>
    <property type="molecule type" value="Genomic_DNA"/>
</dbReference>
<keyword evidence="3" id="KW-1185">Reference proteome</keyword>
<dbReference type="AlphaFoldDB" id="A0A8J4FAL0"/>
<comment type="caution">
    <text evidence="2">The sequence shown here is derived from an EMBL/GenBank/DDBJ whole genome shotgun (WGS) entry which is preliminary data.</text>
</comment>
<protein>
    <submittedName>
        <fullName evidence="2">Uncharacterized protein</fullName>
    </submittedName>
</protein>
<reference evidence="2" key="1">
    <citation type="journal article" date="2021" name="Proc. Natl. Acad. Sci. U.S.A.">
        <title>Three genomes in the algal genus Volvox reveal the fate of a haploid sex-determining region after a transition to homothallism.</title>
        <authorList>
            <person name="Yamamoto K."/>
            <person name="Hamaji T."/>
            <person name="Kawai-Toyooka H."/>
            <person name="Matsuzaki R."/>
            <person name="Takahashi F."/>
            <person name="Nishimura Y."/>
            <person name="Kawachi M."/>
            <person name="Noguchi H."/>
            <person name="Minakuchi Y."/>
            <person name="Umen J.G."/>
            <person name="Toyoda A."/>
            <person name="Nozaki H."/>
        </authorList>
    </citation>
    <scope>NUCLEOTIDE SEQUENCE</scope>
    <source>
        <strain evidence="2">NIES-3780</strain>
    </source>
</reference>